<dbReference type="Proteomes" id="UP000225447">
    <property type="component" value="Segment"/>
</dbReference>
<dbReference type="EMBL" id="KU599888">
    <property type="protein sequence ID" value="ANB40982.1"/>
    <property type="molecule type" value="Genomic_DNA"/>
</dbReference>
<proteinExistence type="predicted"/>
<keyword evidence="2" id="KW-1185">Reference proteome</keyword>
<sequence length="293" mass="34692">MHIIQIPELKITKYLPTDLSECDPIQYIEMSALIFYYQTGIIDYEEFRVHATYKLLGMKAVRKKIVDYDKYSRIHQLSELIDTFFEENENKEKVIKQYYIHNPIPKFRGAFRNFYGPSNDFDNIKFGEYVDALEAFVNFNQTGELIYLSTLLAIMYRKRDYYNSISQKDKRKKYNSDIVHKRAKFFQRQHIGVLYGFYLYFASFQKYLTSATIFIQGSEIDLSILFENKKTKDESKYPGLGMKGVLLSMAESGVYGPEQAVRDTPLWEILIRMYDITKRSLDEEAAYKKLEKK</sequence>
<evidence type="ECO:0000313" key="2">
    <source>
        <dbReference type="Proteomes" id="UP000225447"/>
    </source>
</evidence>
<protein>
    <submittedName>
        <fullName evidence="1">Uncharacterized protein</fullName>
    </submittedName>
</protein>
<organism evidence="1 2">
    <name type="scientific">Flavobacterium phage 23T</name>
    <dbReference type="NCBI Taxonomy" id="1814279"/>
    <lineage>
        <taxon>Viruses</taxon>
        <taxon>Duplodnaviria</taxon>
        <taxon>Heunggongvirae</taxon>
        <taxon>Uroviricota</taxon>
        <taxon>Caudoviricetes</taxon>
        <taxon>Duneviridae</taxon>
        <taxon>Unahavirus</taxon>
        <taxon>Unahavirus uv23T</taxon>
    </lineage>
</organism>
<name>A0A1B0WMB9_9CAUD</name>
<dbReference type="GeneID" id="40067791"/>
<dbReference type="RefSeq" id="YP_009592318.1">
    <property type="nucleotide sequence ID" value="NC_041859.1"/>
</dbReference>
<evidence type="ECO:0000313" key="1">
    <source>
        <dbReference type="EMBL" id="ANB40982.1"/>
    </source>
</evidence>
<accession>A0A1B0WMB9</accession>
<reference evidence="1 2" key="1">
    <citation type="submission" date="2016-01" db="EMBL/GenBank/DDBJ databases">
        <title>Molecular aspects and genomic diversity of bacteriophages-specific to fish pathogen Flavobacterium psychrophilum.</title>
        <authorList>
            <person name="Castillo D."/>
            <person name="Middelboe M."/>
        </authorList>
    </citation>
    <scope>NUCLEOTIDE SEQUENCE [LARGE SCALE GENOMIC DNA]</scope>
</reference>
<dbReference type="KEGG" id="vg:40067791"/>